<feature type="region of interest" description="Disordered" evidence="11">
    <location>
        <begin position="379"/>
        <end position="398"/>
    </location>
</feature>
<evidence type="ECO:0000313" key="13">
    <source>
        <dbReference type="Proteomes" id="UP000297910"/>
    </source>
</evidence>
<proteinExistence type="inferred from homology"/>
<protein>
    <recommendedName>
        <fullName evidence="4">L-ornithine N(5)-monooxygenase [NAD(P)H]</fullName>
        <ecNumber evidence="4">1.14.13.196</ecNumber>
    </recommendedName>
</protein>
<evidence type="ECO:0000256" key="10">
    <source>
        <dbReference type="ARBA" id="ARBA00049248"/>
    </source>
</evidence>
<dbReference type="PANTHER" id="PTHR23023">
    <property type="entry name" value="DIMETHYLANILINE MONOOXYGENASE"/>
    <property type="match status" value="1"/>
</dbReference>
<evidence type="ECO:0000256" key="4">
    <source>
        <dbReference type="ARBA" id="ARBA00012881"/>
    </source>
</evidence>
<comment type="cofactor">
    <cofactor evidence="1">
        <name>FAD</name>
        <dbReference type="ChEBI" id="CHEBI:57692"/>
    </cofactor>
</comment>
<keyword evidence="7" id="KW-0521">NADP</keyword>
<reference evidence="12 13" key="1">
    <citation type="submission" date="2017-12" db="EMBL/GenBank/DDBJ databases">
        <title>Comparative genomics of Botrytis spp.</title>
        <authorList>
            <person name="Valero-Jimenez C.A."/>
            <person name="Tapia P."/>
            <person name="Veloso J."/>
            <person name="Silva-Moreno E."/>
            <person name="Staats M."/>
            <person name="Valdes J.H."/>
            <person name="Van Kan J.A.L."/>
        </authorList>
    </citation>
    <scope>NUCLEOTIDE SEQUENCE [LARGE SCALE GENOMIC DNA]</scope>
    <source>
        <strain evidence="12 13">Bp0003</strain>
    </source>
</reference>
<evidence type="ECO:0000256" key="6">
    <source>
        <dbReference type="ARBA" id="ARBA00022827"/>
    </source>
</evidence>
<name>A0A4Z1FTA9_9HELO</name>
<dbReference type="Gene3D" id="3.50.50.60">
    <property type="entry name" value="FAD/NAD(P)-binding domain"/>
    <property type="match status" value="2"/>
</dbReference>
<dbReference type="Proteomes" id="UP000297910">
    <property type="component" value="Unassembled WGS sequence"/>
</dbReference>
<organism evidence="12 13">
    <name type="scientific">Botrytis paeoniae</name>
    <dbReference type="NCBI Taxonomy" id="278948"/>
    <lineage>
        <taxon>Eukaryota</taxon>
        <taxon>Fungi</taxon>
        <taxon>Dikarya</taxon>
        <taxon>Ascomycota</taxon>
        <taxon>Pezizomycotina</taxon>
        <taxon>Leotiomycetes</taxon>
        <taxon>Helotiales</taxon>
        <taxon>Sclerotiniaceae</taxon>
        <taxon>Botrytis</taxon>
    </lineage>
</organism>
<evidence type="ECO:0000256" key="3">
    <source>
        <dbReference type="ARBA" id="ARBA00007588"/>
    </source>
</evidence>
<evidence type="ECO:0000256" key="7">
    <source>
        <dbReference type="ARBA" id="ARBA00022857"/>
    </source>
</evidence>
<comment type="catalytic activity">
    <reaction evidence="9">
        <text>L-ornithine + NADPH + O2 = N(5)-hydroxy-L-ornithine + NADP(+) + H2O</text>
        <dbReference type="Rhea" id="RHEA:41508"/>
        <dbReference type="ChEBI" id="CHEBI:15377"/>
        <dbReference type="ChEBI" id="CHEBI:15379"/>
        <dbReference type="ChEBI" id="CHEBI:46911"/>
        <dbReference type="ChEBI" id="CHEBI:57783"/>
        <dbReference type="ChEBI" id="CHEBI:58349"/>
        <dbReference type="ChEBI" id="CHEBI:78275"/>
        <dbReference type="EC" id="1.14.13.196"/>
    </reaction>
</comment>
<dbReference type="InterPro" id="IPR025700">
    <property type="entry name" value="Lys/Orn_oxygenase"/>
</dbReference>
<dbReference type="InterPro" id="IPR050346">
    <property type="entry name" value="FMO-like"/>
</dbReference>
<keyword evidence="8" id="KW-0560">Oxidoreductase</keyword>
<dbReference type="AlphaFoldDB" id="A0A4Z1FTA9"/>
<sequence length="541" mass="60090">MVKENLEMQDEVEHDLVIVGAARQYAGFRSESGLRMTGFSDIPIVLPPDANTYHDTFEAKYVTKYLEEYVDLHVYNKKSLRDRVIFGFKVGDIEKSDGIWSVWSEAHENGNGNEHKGMIKTKRLAIATGQNSLPYIPSFPNQTNLKSPIVHQKHFGQISTSALAPDPPYTAVTILGGGKSAADMVYECVKAGKKVSWLIRQSGEGPGIFADAKGRGQYRNGAEMSATRAFSALSPSCFAEQSTDEEAAKLADFEREDALPGFEGLKFGSEIFWCNGPIGLIHHDDFWDTVARNVRVYRGDIAKLDSHAIVLENGTVIHTDMLLCGTGWKRGYPFLTPAQIREFGLPHPVIDDSEEESRIWESFTQNATQEILTSFPKLRNPPGPTHTQDQHKTNQAVPTTPTRLYNLLAPLNDLENPSLVFLSHIHLSNAFRLAEAQAIWATAYFSSHLTLPGLQEARREVAYQNTFSKLRYPAHGGRGNYFHLDLVGYTDLLMRDVGLASHKKKGWWGDLLGPCVAGDYGGMREEFWGRVGGEGKKGAIG</sequence>
<gene>
    <name evidence="12" type="ORF">BPAE_0033g00360</name>
</gene>
<evidence type="ECO:0000256" key="2">
    <source>
        <dbReference type="ARBA" id="ARBA00004924"/>
    </source>
</evidence>
<keyword evidence="6" id="KW-0274">FAD</keyword>
<evidence type="ECO:0000256" key="5">
    <source>
        <dbReference type="ARBA" id="ARBA00022630"/>
    </source>
</evidence>
<evidence type="ECO:0000256" key="11">
    <source>
        <dbReference type="SAM" id="MobiDB-lite"/>
    </source>
</evidence>
<keyword evidence="13" id="KW-1185">Reference proteome</keyword>
<evidence type="ECO:0000256" key="9">
    <source>
        <dbReference type="ARBA" id="ARBA00047598"/>
    </source>
</evidence>
<comment type="similarity">
    <text evidence="3">Belongs to the lysine N(6)-hydroxylase/L-ornithine N(5)-oxygenase family.</text>
</comment>
<dbReference type="EMBL" id="PQXI01000033">
    <property type="protein sequence ID" value="TGO28034.1"/>
    <property type="molecule type" value="Genomic_DNA"/>
</dbReference>
<evidence type="ECO:0000313" key="12">
    <source>
        <dbReference type="EMBL" id="TGO28034.1"/>
    </source>
</evidence>
<comment type="catalytic activity">
    <reaction evidence="10">
        <text>L-ornithine + NADH + O2 = N(5)-hydroxy-L-ornithine + NAD(+) + H2O</text>
        <dbReference type="Rhea" id="RHEA:41512"/>
        <dbReference type="ChEBI" id="CHEBI:15377"/>
        <dbReference type="ChEBI" id="CHEBI:15379"/>
        <dbReference type="ChEBI" id="CHEBI:46911"/>
        <dbReference type="ChEBI" id="CHEBI:57540"/>
        <dbReference type="ChEBI" id="CHEBI:57945"/>
        <dbReference type="ChEBI" id="CHEBI:78275"/>
        <dbReference type="EC" id="1.14.13.196"/>
    </reaction>
</comment>
<comment type="caution">
    <text evidence="12">The sequence shown here is derived from an EMBL/GenBank/DDBJ whole genome shotgun (WGS) entry which is preliminary data.</text>
</comment>
<comment type="pathway">
    <text evidence="2">Siderophore biosynthesis.</text>
</comment>
<dbReference type="GO" id="GO:0016491">
    <property type="term" value="F:oxidoreductase activity"/>
    <property type="evidence" value="ECO:0007669"/>
    <property type="project" value="UniProtKB-KW"/>
</dbReference>
<keyword evidence="5" id="KW-0285">Flavoprotein</keyword>
<dbReference type="EC" id="1.14.13.196" evidence="4"/>
<accession>A0A4Z1FTA9</accession>
<evidence type="ECO:0000256" key="8">
    <source>
        <dbReference type="ARBA" id="ARBA00023002"/>
    </source>
</evidence>
<dbReference type="Pfam" id="PF13434">
    <property type="entry name" value="Lys_Orn_oxgnase"/>
    <property type="match status" value="1"/>
</dbReference>
<dbReference type="SUPFAM" id="SSF51905">
    <property type="entry name" value="FAD/NAD(P)-binding domain"/>
    <property type="match status" value="2"/>
</dbReference>
<evidence type="ECO:0000256" key="1">
    <source>
        <dbReference type="ARBA" id="ARBA00001974"/>
    </source>
</evidence>
<dbReference type="InterPro" id="IPR036188">
    <property type="entry name" value="FAD/NAD-bd_sf"/>
</dbReference>